<reference evidence="1" key="1">
    <citation type="submission" date="2021-01" db="EMBL/GenBank/DDBJ databases">
        <authorList>
            <person name="Sun Q."/>
        </authorList>
    </citation>
    <scope>NUCLEOTIDE SEQUENCE</scope>
    <source>
        <strain evidence="1">YIM B02566</strain>
    </source>
</reference>
<keyword evidence="1" id="KW-0418">Kinase</keyword>
<keyword evidence="1" id="KW-0808">Transferase</keyword>
<organism evidence="1 2">
    <name type="scientific">Taklimakanibacter albus</name>
    <dbReference type="NCBI Taxonomy" id="2800327"/>
    <lineage>
        <taxon>Bacteria</taxon>
        <taxon>Pseudomonadati</taxon>
        <taxon>Pseudomonadota</taxon>
        <taxon>Alphaproteobacteria</taxon>
        <taxon>Hyphomicrobiales</taxon>
        <taxon>Aestuariivirgaceae</taxon>
        <taxon>Taklimakanibacter</taxon>
    </lineage>
</organism>
<evidence type="ECO:0000313" key="1">
    <source>
        <dbReference type="EMBL" id="MBK1870440.1"/>
    </source>
</evidence>
<comment type="caution">
    <text evidence="1">The sequence shown here is derived from an EMBL/GenBank/DDBJ whole genome shotgun (WGS) entry which is preliminary data.</text>
</comment>
<accession>A0ACC5RCQ0</accession>
<keyword evidence="2" id="KW-1185">Reference proteome</keyword>
<evidence type="ECO:0000313" key="2">
    <source>
        <dbReference type="Proteomes" id="UP000616151"/>
    </source>
</evidence>
<gene>
    <name evidence="1" type="ORF">JHL16_29010</name>
</gene>
<sequence length="416" mass="42794">MSDKLGIIADDFTGALMVAGYLEAAGIHCPVVFDSLAVTGAAPVIIAGTRTRTVPVPEALTQVKRMAEAFLAAGFTRLAYKACASFDSTAEGNIGPAADLLADLQGLRPVLMSAGFPRFGSTVHQGYLFYRGRLVSESIKRFDPLTPMPDPDLVRFLALQTPHRIGLVPHATLRRGRDAAWAAVDALKADGAGHVLFDTTDDDDVEIAADLAAARPAILAASDPLIIAYAERLARGAPAAPPLPPFGAGPAAVLAGTVGPVILSQLAAFGAVHPVLTLDLLDPRGEAVAIAAALDWAAPLIGMQPFAISTATDQQGVGRTQGALGPTGAARLAEFLLGSIAMGLRERGVKRLVVAGGETSGAVVTALGIASVRALPEGPLGTGFCVTDGPDPLSLYLKPGKLGADDVLLRALEVMR</sequence>
<dbReference type="EMBL" id="JAENHL010000008">
    <property type="protein sequence ID" value="MBK1870440.1"/>
    <property type="molecule type" value="Genomic_DNA"/>
</dbReference>
<proteinExistence type="predicted"/>
<protein>
    <submittedName>
        <fullName evidence="1">Four-carbon acid sugar kinase family protein</fullName>
    </submittedName>
</protein>
<name>A0ACC5RCQ0_9HYPH</name>
<dbReference type="Proteomes" id="UP000616151">
    <property type="component" value="Unassembled WGS sequence"/>
</dbReference>